<reference evidence="1 2" key="1">
    <citation type="submission" date="2015-06" db="EMBL/GenBank/DDBJ databases">
        <title>Improved classification and identification of acetic acid bacteria using matrix-assisted laser desorption/ionization time-of-flight mass spectrometry; Gluconobacter nephelii and Gluconobacter uchimurae are later heterotypic synonyms of Gluconobacter japonicus and Gluconobacter oxydans, respectively.</title>
        <authorList>
            <person name="Li L."/>
            <person name="Cleenwerck I."/>
            <person name="De Vuyst L."/>
            <person name="Vandamme P."/>
        </authorList>
    </citation>
    <scope>NUCLEOTIDE SEQUENCE [LARGE SCALE GENOMIC DNA]</scope>
    <source>
        <strain evidence="1 2">LMG 1768</strain>
    </source>
</reference>
<evidence type="ECO:0000313" key="2">
    <source>
        <dbReference type="Proteomes" id="UP000075636"/>
    </source>
</evidence>
<dbReference type="OrthoDB" id="7219929at2"/>
<gene>
    <name evidence="1" type="ORF">AD945_00805</name>
</gene>
<dbReference type="STRING" id="318683.A0U94_06585"/>
<dbReference type="Proteomes" id="UP000075636">
    <property type="component" value="Unassembled WGS sequence"/>
</dbReference>
<protein>
    <submittedName>
        <fullName evidence="1">Uncharacterized protein</fullName>
    </submittedName>
</protein>
<dbReference type="PATRIC" id="fig|318683.6.peg.3177"/>
<accession>A0A149TNH5</accession>
<dbReference type="EMBL" id="LHZR01000058">
    <property type="protein sequence ID" value="KXV51058.1"/>
    <property type="molecule type" value="Genomic_DNA"/>
</dbReference>
<evidence type="ECO:0000313" key="1">
    <source>
        <dbReference type="EMBL" id="KXV51058.1"/>
    </source>
</evidence>
<name>A0A149TNH5_9PROT</name>
<dbReference type="AlphaFoldDB" id="A0A149TNH5"/>
<dbReference type="RefSeq" id="WP_062105715.1">
    <property type="nucleotide sequence ID" value="NZ_LHZR01000058.1"/>
</dbReference>
<proteinExistence type="predicted"/>
<organism evidence="1 2">
    <name type="scientific">Gluconobacter albidus</name>
    <dbReference type="NCBI Taxonomy" id="318683"/>
    <lineage>
        <taxon>Bacteria</taxon>
        <taxon>Pseudomonadati</taxon>
        <taxon>Pseudomonadota</taxon>
        <taxon>Alphaproteobacteria</taxon>
        <taxon>Acetobacterales</taxon>
        <taxon>Acetobacteraceae</taxon>
        <taxon>Gluconobacter</taxon>
    </lineage>
</organism>
<comment type="caution">
    <text evidence="1">The sequence shown here is derived from an EMBL/GenBank/DDBJ whole genome shotgun (WGS) entry which is preliminary data.</text>
</comment>
<sequence>MTSPVVWQDAFDRATAAATSLGLVVKDALAQDQETNTGPWVYFETASASSGRLGMGEIVDEETGQIWLHLMARRGTGAIDAVTKRKALSVAFRVPVAPLPAGLFYDDQGFDPPDDDQTGNWVRFSLMVDYRYQDIVLPAS</sequence>